<gene>
    <name evidence="1" type="ORF">TKK_019766</name>
</gene>
<evidence type="ECO:0000313" key="1">
    <source>
        <dbReference type="EMBL" id="KAL3384454.1"/>
    </source>
</evidence>
<reference evidence="1 2" key="1">
    <citation type="journal article" date="2024" name="bioRxiv">
        <title>A reference genome for Trichogramma kaykai: A tiny desert-dwelling parasitoid wasp with competing sex-ratio distorters.</title>
        <authorList>
            <person name="Culotta J."/>
            <person name="Lindsey A.R."/>
        </authorList>
    </citation>
    <scope>NUCLEOTIDE SEQUENCE [LARGE SCALE GENOMIC DNA]</scope>
    <source>
        <strain evidence="1 2">KSX58</strain>
    </source>
</reference>
<dbReference type="EMBL" id="JBJJXI010000172">
    <property type="protein sequence ID" value="KAL3384454.1"/>
    <property type="molecule type" value="Genomic_DNA"/>
</dbReference>
<keyword evidence="2" id="KW-1185">Reference proteome</keyword>
<sequence length="150" mass="17691">MCSRTTAWPRLVYRRCVQLGNQSSRNTYALLRTTIKLRVQVWVCEMFVYLQTCRMVDRDRESTVYCAVYTRTAQKASVQLVLLDRVLWTLTIRLGSSGQRISCELRNYVPASPLQLEYIHYRLFCALLRSNPEVESSRWREKQENENDAT</sequence>
<protein>
    <submittedName>
        <fullName evidence="1">Uncharacterized protein</fullName>
    </submittedName>
</protein>
<accession>A0ABD2VUQ1</accession>
<evidence type="ECO:0000313" key="2">
    <source>
        <dbReference type="Proteomes" id="UP001627154"/>
    </source>
</evidence>
<dbReference type="Proteomes" id="UP001627154">
    <property type="component" value="Unassembled WGS sequence"/>
</dbReference>
<proteinExistence type="predicted"/>
<dbReference type="AlphaFoldDB" id="A0ABD2VUQ1"/>
<comment type="caution">
    <text evidence="1">The sequence shown here is derived from an EMBL/GenBank/DDBJ whole genome shotgun (WGS) entry which is preliminary data.</text>
</comment>
<name>A0ABD2VUQ1_9HYME</name>
<organism evidence="1 2">
    <name type="scientific">Trichogramma kaykai</name>
    <dbReference type="NCBI Taxonomy" id="54128"/>
    <lineage>
        <taxon>Eukaryota</taxon>
        <taxon>Metazoa</taxon>
        <taxon>Ecdysozoa</taxon>
        <taxon>Arthropoda</taxon>
        <taxon>Hexapoda</taxon>
        <taxon>Insecta</taxon>
        <taxon>Pterygota</taxon>
        <taxon>Neoptera</taxon>
        <taxon>Endopterygota</taxon>
        <taxon>Hymenoptera</taxon>
        <taxon>Apocrita</taxon>
        <taxon>Proctotrupomorpha</taxon>
        <taxon>Chalcidoidea</taxon>
        <taxon>Trichogrammatidae</taxon>
        <taxon>Trichogramma</taxon>
    </lineage>
</organism>